<feature type="transmembrane region" description="Helical" evidence="9">
    <location>
        <begin position="218"/>
        <end position="238"/>
    </location>
</feature>
<dbReference type="SUPFAM" id="SSF103473">
    <property type="entry name" value="MFS general substrate transporter"/>
    <property type="match status" value="1"/>
</dbReference>
<dbReference type="HOGENOM" id="CLU_004790_4_3_1"/>
<dbReference type="EMBL" id="CAIF01000049">
    <property type="protein sequence ID" value="CCH42576.1"/>
    <property type="molecule type" value="Genomic_DNA"/>
</dbReference>
<feature type="transmembrane region" description="Helical" evidence="9">
    <location>
        <begin position="503"/>
        <end position="527"/>
    </location>
</feature>
<feature type="transmembrane region" description="Helical" evidence="9">
    <location>
        <begin position="131"/>
        <end position="154"/>
    </location>
</feature>
<gene>
    <name evidence="10" type="primary">PTR1</name>
    <name evidence="10" type="ORF">BN7_2120</name>
</gene>
<accession>K0KHT5</accession>
<comment type="subcellular location">
    <subcellularLocation>
        <location evidence="1 8">Membrane</location>
        <topology evidence="1 8">Multi-pass membrane protein</topology>
    </subcellularLocation>
</comment>
<evidence type="ECO:0000256" key="7">
    <source>
        <dbReference type="ARBA" id="ARBA00023136"/>
    </source>
</evidence>
<dbReference type="FunCoup" id="K0KHT5">
    <property type="interactions" value="1117"/>
</dbReference>
<feature type="transmembrane region" description="Helical" evidence="9">
    <location>
        <begin position="533"/>
        <end position="553"/>
    </location>
</feature>
<dbReference type="AlphaFoldDB" id="K0KHT5"/>
<feature type="transmembrane region" description="Helical" evidence="9">
    <location>
        <begin position="389"/>
        <end position="409"/>
    </location>
</feature>
<feature type="transmembrane region" description="Helical" evidence="9">
    <location>
        <begin position="98"/>
        <end position="119"/>
    </location>
</feature>
<organism evidence="10 11">
    <name type="scientific">Wickerhamomyces ciferrii (strain ATCC 14091 / BCRC 22168 / CBS 111 / JCM 3599 / NBRC 0793 / NRRL Y-1031 F-60-10)</name>
    <name type="common">Yeast</name>
    <name type="synonym">Pichia ciferrii</name>
    <dbReference type="NCBI Taxonomy" id="1206466"/>
    <lineage>
        <taxon>Eukaryota</taxon>
        <taxon>Fungi</taxon>
        <taxon>Dikarya</taxon>
        <taxon>Ascomycota</taxon>
        <taxon>Saccharomycotina</taxon>
        <taxon>Saccharomycetes</taxon>
        <taxon>Phaffomycetales</taxon>
        <taxon>Wickerhamomycetaceae</taxon>
        <taxon>Wickerhamomyces</taxon>
    </lineage>
</organism>
<feature type="transmembrane region" description="Helical" evidence="9">
    <location>
        <begin position="421"/>
        <end position="441"/>
    </location>
</feature>
<keyword evidence="11" id="KW-1185">Reference proteome</keyword>
<dbReference type="FunFam" id="1.20.1250.20:FF:000085">
    <property type="entry name" value="MFS peptide transporter Ptr2"/>
    <property type="match status" value="1"/>
</dbReference>
<comment type="similarity">
    <text evidence="2 8">Belongs to the major facilitator superfamily. Proton-dependent oligopeptide transporter (POT/PTR) (TC 2.A.17) family.</text>
</comment>
<feature type="transmembrane region" description="Helical" evidence="9">
    <location>
        <begin position="160"/>
        <end position="177"/>
    </location>
</feature>
<protein>
    <submittedName>
        <fullName evidence="10">Peptide transporter</fullName>
    </submittedName>
</protein>
<dbReference type="InParanoid" id="K0KHT5"/>
<evidence type="ECO:0000256" key="3">
    <source>
        <dbReference type="ARBA" id="ARBA00022448"/>
    </source>
</evidence>
<evidence type="ECO:0000256" key="9">
    <source>
        <dbReference type="SAM" id="Phobius"/>
    </source>
</evidence>
<dbReference type="Pfam" id="PF00854">
    <property type="entry name" value="PTR2"/>
    <property type="match status" value="1"/>
</dbReference>
<evidence type="ECO:0000256" key="2">
    <source>
        <dbReference type="ARBA" id="ARBA00005982"/>
    </source>
</evidence>
<dbReference type="InterPro" id="IPR000109">
    <property type="entry name" value="POT_fam"/>
</dbReference>
<feature type="transmembrane region" description="Helical" evidence="9">
    <location>
        <begin position="471"/>
        <end position="491"/>
    </location>
</feature>
<dbReference type="Gene3D" id="1.20.1250.20">
    <property type="entry name" value="MFS general substrate transporter like domains"/>
    <property type="match status" value="1"/>
</dbReference>
<dbReference type="InterPro" id="IPR036259">
    <property type="entry name" value="MFS_trans_sf"/>
</dbReference>
<evidence type="ECO:0000256" key="8">
    <source>
        <dbReference type="RuleBase" id="RU003755"/>
    </source>
</evidence>
<feature type="transmembrane region" description="Helical" evidence="9">
    <location>
        <begin position="351"/>
        <end position="369"/>
    </location>
</feature>
<dbReference type="PROSITE" id="PS01023">
    <property type="entry name" value="PTR2_2"/>
    <property type="match status" value="1"/>
</dbReference>
<dbReference type="eggNOG" id="KOG1237">
    <property type="taxonomic scope" value="Eukaryota"/>
</dbReference>
<evidence type="ECO:0000256" key="4">
    <source>
        <dbReference type="ARBA" id="ARBA00022692"/>
    </source>
</evidence>
<evidence type="ECO:0000313" key="10">
    <source>
        <dbReference type="EMBL" id="CCH42576.1"/>
    </source>
</evidence>
<keyword evidence="3 8" id="KW-0813">Transport</keyword>
<comment type="caution">
    <text evidence="10">The sequence shown here is derived from an EMBL/GenBank/DDBJ whole genome shotgun (WGS) entry which is preliminary data.</text>
</comment>
<dbReference type="GO" id="GO:0005886">
    <property type="term" value="C:plasma membrane"/>
    <property type="evidence" value="ECO:0007669"/>
    <property type="project" value="UniProtKB-ARBA"/>
</dbReference>
<evidence type="ECO:0000256" key="6">
    <source>
        <dbReference type="ARBA" id="ARBA00022989"/>
    </source>
</evidence>
<evidence type="ECO:0000256" key="1">
    <source>
        <dbReference type="ARBA" id="ARBA00004141"/>
    </source>
</evidence>
<keyword evidence="7 9" id="KW-0472">Membrane</keyword>
<keyword evidence="5" id="KW-0571">Peptide transport</keyword>
<feature type="transmembrane region" description="Helical" evidence="9">
    <location>
        <begin position="244"/>
        <end position="265"/>
    </location>
</feature>
<reference evidence="10 11" key="1">
    <citation type="journal article" date="2012" name="Eukaryot. Cell">
        <title>Draft genome sequence of Wickerhamomyces ciferrii NRRL Y-1031 F-60-10.</title>
        <authorList>
            <person name="Schneider J."/>
            <person name="Andrea H."/>
            <person name="Blom J."/>
            <person name="Jaenicke S."/>
            <person name="Ruckert C."/>
            <person name="Schorsch C."/>
            <person name="Szczepanowski R."/>
            <person name="Farwick M."/>
            <person name="Goesmann A."/>
            <person name="Puhler A."/>
            <person name="Schaffer S."/>
            <person name="Tauch A."/>
            <person name="Kohler T."/>
            <person name="Brinkrolf K."/>
        </authorList>
    </citation>
    <scope>NUCLEOTIDE SEQUENCE [LARGE SCALE GENOMIC DNA]</scope>
    <source>
        <strain evidence="11">ATCC 14091 / BCRC 22168 / CBS 111 / JCM 3599 / NBRC 0793 / NRRL Y-1031 F-60-10</strain>
    </source>
</reference>
<evidence type="ECO:0000256" key="5">
    <source>
        <dbReference type="ARBA" id="ARBA00022856"/>
    </source>
</evidence>
<dbReference type="GO" id="GO:0071916">
    <property type="term" value="F:dipeptide transmembrane transporter activity"/>
    <property type="evidence" value="ECO:0007669"/>
    <property type="project" value="UniProtKB-ARBA"/>
</dbReference>
<dbReference type="InterPro" id="IPR018456">
    <property type="entry name" value="PTR2_symporter_CS"/>
</dbReference>
<sequence>MGKFRSHDIYEELTEYNAKYPEPTAEDYATLPKKLGRAPYATYLVCLIEFSERASYYGVKDRLNNFIQLPLPKGGNGAGAPPLGDQQNSGALGLGLQVASAITLLLTFLAYLTPLYGGYISDKKLGRVKTIWYGVWVGAISHIILIIAAIPSVITGGKALAPTIISIITLAFGSGLIKPNLLPLLFDQYEHHRDVVVTDKHGKRVIISREATLERMTLFFYWSVNAGGFLSLATSYAAKRVGFWLAYLIPGILYAIMIPVLMVLVPRLKQEIPSGISILEDSLRVWKYCLSGGWIKRFRKNQFWEYAKPSNIEARGDIQALEAVNKKGKKKISWNDQFVQDVWTTIDACKIFLFFVIYNINDVGIGGIQNSQANSMTTNGVPNDLINNFNPLTIIITIPILDYIIYPILRKYKIEFRPVYRIFTGFIICSFSSVAGAIIQWKVYETSPCGYYATECDIGTGVSPISVWAEVSLYVLAASSECFANTAAYEIAYTRAPDSMKGLVMAIFLFMQSLAAAVSEACTGALIDPYLVWPFVATAIAGFISAFAFLWIYRNLHVVMNNERIEKEAKLKQEYLEMSGNHNAMKTTDSNASPDLEEKVEEIVDQKISMEENRIKAQSEVDGTLIAADFKK</sequence>
<evidence type="ECO:0000313" key="11">
    <source>
        <dbReference type="Proteomes" id="UP000009328"/>
    </source>
</evidence>
<proteinExistence type="inferred from homology"/>
<dbReference type="Proteomes" id="UP000009328">
    <property type="component" value="Unassembled WGS sequence"/>
</dbReference>
<dbReference type="PANTHER" id="PTHR11654">
    <property type="entry name" value="OLIGOPEPTIDE TRANSPORTER-RELATED"/>
    <property type="match status" value="1"/>
</dbReference>
<name>K0KHT5_WICCF</name>
<keyword evidence="5" id="KW-0653">Protein transport</keyword>
<keyword evidence="6 9" id="KW-1133">Transmembrane helix</keyword>
<keyword evidence="4 8" id="KW-0812">Transmembrane</keyword>